<feature type="compositionally biased region" description="Polar residues" evidence="1">
    <location>
        <begin position="20"/>
        <end position="33"/>
    </location>
</feature>
<feature type="region of interest" description="Disordered" evidence="1">
    <location>
        <begin position="634"/>
        <end position="657"/>
    </location>
</feature>
<proteinExistence type="predicted"/>
<dbReference type="CDD" id="cd19481">
    <property type="entry name" value="RecA-like_protease"/>
    <property type="match status" value="1"/>
</dbReference>
<feature type="compositionally biased region" description="Acidic residues" evidence="1">
    <location>
        <begin position="636"/>
        <end position="646"/>
    </location>
</feature>
<name>A0ABR4E108_9PEZI</name>
<dbReference type="EMBL" id="JBAWTH010000122">
    <property type="protein sequence ID" value="KAL2276105.1"/>
    <property type="molecule type" value="Genomic_DNA"/>
</dbReference>
<organism evidence="3 4">
    <name type="scientific">Diaporthe vaccinii</name>
    <dbReference type="NCBI Taxonomy" id="105482"/>
    <lineage>
        <taxon>Eukaryota</taxon>
        <taxon>Fungi</taxon>
        <taxon>Dikarya</taxon>
        <taxon>Ascomycota</taxon>
        <taxon>Pezizomycotina</taxon>
        <taxon>Sordariomycetes</taxon>
        <taxon>Sordariomycetidae</taxon>
        <taxon>Diaporthales</taxon>
        <taxon>Diaporthaceae</taxon>
        <taxon>Diaporthe</taxon>
        <taxon>Diaporthe eres species complex</taxon>
    </lineage>
</organism>
<dbReference type="InterPro" id="IPR027417">
    <property type="entry name" value="P-loop_NTPase"/>
</dbReference>
<keyword evidence="4" id="KW-1185">Reference proteome</keyword>
<evidence type="ECO:0000256" key="1">
    <source>
        <dbReference type="SAM" id="MobiDB-lite"/>
    </source>
</evidence>
<dbReference type="Pfam" id="PF23232">
    <property type="entry name" value="AAA_lid_13"/>
    <property type="match status" value="1"/>
</dbReference>
<reference evidence="3 4" key="1">
    <citation type="submission" date="2024-03" db="EMBL/GenBank/DDBJ databases">
        <title>A high-quality draft genome sequence of Diaporthe vaccinii, a causative agent of upright dieback and viscid rot disease in cranberry plants.</title>
        <authorList>
            <person name="Sarrasin M."/>
            <person name="Lang B.F."/>
            <person name="Burger G."/>
        </authorList>
    </citation>
    <scope>NUCLEOTIDE SEQUENCE [LARGE SCALE GENOMIC DNA]</scope>
    <source>
        <strain evidence="3 4">IS7</strain>
    </source>
</reference>
<protein>
    <recommendedName>
        <fullName evidence="2">AAA+ ATPase domain-containing protein</fullName>
    </recommendedName>
</protein>
<dbReference type="Gene3D" id="3.40.50.300">
    <property type="entry name" value="P-loop containing nucleotide triphosphate hydrolases"/>
    <property type="match status" value="1"/>
</dbReference>
<sequence length="716" mass="81761">MKRRASAGVDDGTEPKDSTGVASLSMTPTQDSDNPIRKLGETQNDLDELTYFVNFMETRIMPDAGRYSASDPSPSPSDTIRYEDMWYLFEPGTLVYSTPDPSSPNRFRSSPYSHRFLRVIQTHLTTSSIVRAPIRVTYEGPWSLPLHFIEYDGVSYSPAFFTYADIVPFPGRKKVTDLPVYPVSYLENDQIFAQAQSDGATYVSLIERRSGLYSGWTQIPNSFGTPLTAFAPDSLPNSPEHIESDILVDFQETFNAFPGWKLSFFPDITGDEASHYPVTQSAVSALPILELDDLGRVKHDQLDFFVHIDNTEVNEAVKFMKEDALGQFRKDTRSAPTRKFLALLPTRFFAYAVLQRKFVQLNTRFVRSSDIEANDKAFEKLEISHDYKRLILALVKSHFDKVETENRTNTEIETQDLIRGKGKGVVILLHGVPGVGKTATAEAVALKWKKPLFPITCGDLGYTADTLEKSLNEIFRLAHHWGCILLLDEADVFITQRERHDLKRNALVSVLPAFLRVLEYYNGIMFLTTNRAGVLDEAIKSRVHLNLHYDHLSEKQTVAIFQQHIQRLRDIEKQRNSDPNEQVMVLHKEIIQFAEDHYNRRGNRHGQGSNVRRWNGRQIRNVFLIVSSLAHYDSDNNGDDEDDELAEPGRKKQKQLGRREFELVAQTTFLYDQYRESVHSGKSDDHVAFEREERAMLSQPRSPTPVRMKNMSKSFS</sequence>
<feature type="region of interest" description="Disordered" evidence="1">
    <location>
        <begin position="1"/>
        <end position="41"/>
    </location>
</feature>
<dbReference type="InterPro" id="IPR003593">
    <property type="entry name" value="AAA+_ATPase"/>
</dbReference>
<feature type="region of interest" description="Disordered" evidence="1">
    <location>
        <begin position="678"/>
        <end position="716"/>
    </location>
</feature>
<feature type="compositionally biased region" description="Basic and acidic residues" evidence="1">
    <location>
        <begin position="678"/>
        <end position="695"/>
    </location>
</feature>
<dbReference type="SMART" id="SM00382">
    <property type="entry name" value="AAA"/>
    <property type="match status" value="1"/>
</dbReference>
<evidence type="ECO:0000259" key="2">
    <source>
        <dbReference type="SMART" id="SM00382"/>
    </source>
</evidence>
<dbReference type="PANTHER" id="PTHR46411:SF3">
    <property type="entry name" value="AAA+ ATPASE DOMAIN-CONTAINING PROTEIN"/>
    <property type="match status" value="1"/>
</dbReference>
<evidence type="ECO:0000313" key="4">
    <source>
        <dbReference type="Proteomes" id="UP001600888"/>
    </source>
</evidence>
<gene>
    <name evidence="3" type="ORF">FJTKL_01385</name>
</gene>
<dbReference type="Pfam" id="PF00004">
    <property type="entry name" value="AAA"/>
    <property type="match status" value="1"/>
</dbReference>
<dbReference type="Pfam" id="PF22942">
    <property type="entry name" value="DUF7025"/>
    <property type="match status" value="1"/>
</dbReference>
<comment type="caution">
    <text evidence="3">The sequence shown here is derived from an EMBL/GenBank/DDBJ whole genome shotgun (WGS) entry which is preliminary data.</text>
</comment>
<dbReference type="InterPro" id="IPR003959">
    <property type="entry name" value="ATPase_AAA_core"/>
</dbReference>
<dbReference type="InterPro" id="IPR054289">
    <property type="entry name" value="DUF7025"/>
</dbReference>
<dbReference type="SUPFAM" id="SSF52540">
    <property type="entry name" value="P-loop containing nucleoside triphosphate hydrolases"/>
    <property type="match status" value="1"/>
</dbReference>
<accession>A0ABR4E108</accession>
<evidence type="ECO:0000313" key="3">
    <source>
        <dbReference type="EMBL" id="KAL2276105.1"/>
    </source>
</evidence>
<dbReference type="Proteomes" id="UP001600888">
    <property type="component" value="Unassembled WGS sequence"/>
</dbReference>
<dbReference type="PANTHER" id="PTHR46411">
    <property type="entry name" value="FAMILY ATPASE, PUTATIVE-RELATED"/>
    <property type="match status" value="1"/>
</dbReference>
<feature type="domain" description="AAA+ ATPase" evidence="2">
    <location>
        <begin position="423"/>
        <end position="553"/>
    </location>
</feature>
<dbReference type="InterPro" id="IPR056599">
    <property type="entry name" value="AAA_lid_fung"/>
</dbReference>